<sequence length="139" mass="15518">MAEQPSSSQAQDNRSETFQDERERPAAPMVTMVYIDQSSANYYSYYNSQNQTTTETTNSNNDNSTRARNSSLNGDTRSTFQAEQTPGQSYPMMSKQYCPAGRMDYALPTRAPEFSEGPQAQHSESVHMPTNALYDGTGK</sequence>
<feature type="region of interest" description="Disordered" evidence="1">
    <location>
        <begin position="1"/>
        <end position="29"/>
    </location>
</feature>
<evidence type="ECO:0000256" key="1">
    <source>
        <dbReference type="SAM" id="MobiDB-lite"/>
    </source>
</evidence>
<dbReference type="EMBL" id="SDEE01001715">
    <property type="protein sequence ID" value="RXW11651.1"/>
    <property type="molecule type" value="Genomic_DNA"/>
</dbReference>
<name>A0A4Q2D0A7_9AGAR</name>
<comment type="caution">
    <text evidence="2">The sequence shown here is derived from an EMBL/GenBank/DDBJ whole genome shotgun (WGS) entry which is preliminary data.</text>
</comment>
<feature type="compositionally biased region" description="Basic and acidic residues" evidence="1">
    <location>
        <begin position="13"/>
        <end position="25"/>
    </location>
</feature>
<evidence type="ECO:0000313" key="2">
    <source>
        <dbReference type="EMBL" id="RXW11651.1"/>
    </source>
</evidence>
<feature type="region of interest" description="Disordered" evidence="1">
    <location>
        <begin position="108"/>
        <end position="139"/>
    </location>
</feature>
<organism evidence="2 3">
    <name type="scientific">Candolleomyces aberdarensis</name>
    <dbReference type="NCBI Taxonomy" id="2316362"/>
    <lineage>
        <taxon>Eukaryota</taxon>
        <taxon>Fungi</taxon>
        <taxon>Dikarya</taxon>
        <taxon>Basidiomycota</taxon>
        <taxon>Agaricomycotina</taxon>
        <taxon>Agaricomycetes</taxon>
        <taxon>Agaricomycetidae</taxon>
        <taxon>Agaricales</taxon>
        <taxon>Agaricineae</taxon>
        <taxon>Psathyrellaceae</taxon>
        <taxon>Candolleomyces</taxon>
    </lineage>
</organism>
<dbReference type="AlphaFoldDB" id="A0A4Q2D0A7"/>
<reference evidence="2 3" key="1">
    <citation type="submission" date="2019-01" db="EMBL/GenBank/DDBJ databases">
        <title>Draft genome sequence of Psathyrella aberdarensis IHI B618.</title>
        <authorList>
            <person name="Buettner E."/>
            <person name="Kellner H."/>
        </authorList>
    </citation>
    <scope>NUCLEOTIDE SEQUENCE [LARGE SCALE GENOMIC DNA]</scope>
    <source>
        <strain evidence="2 3">IHI B618</strain>
    </source>
</reference>
<evidence type="ECO:0000313" key="3">
    <source>
        <dbReference type="Proteomes" id="UP000290288"/>
    </source>
</evidence>
<proteinExistence type="predicted"/>
<feature type="compositionally biased region" description="Polar residues" evidence="1">
    <location>
        <begin position="1"/>
        <end position="12"/>
    </location>
</feature>
<accession>A0A4Q2D0A7</accession>
<gene>
    <name evidence="2" type="ORF">EST38_g14204</name>
</gene>
<protein>
    <submittedName>
        <fullName evidence="2">Uncharacterized protein</fullName>
    </submittedName>
</protein>
<feature type="compositionally biased region" description="Low complexity" evidence="1">
    <location>
        <begin position="46"/>
        <end position="71"/>
    </location>
</feature>
<dbReference type="OrthoDB" id="10593623at2759"/>
<feature type="region of interest" description="Disordered" evidence="1">
    <location>
        <begin position="46"/>
        <end position="95"/>
    </location>
</feature>
<keyword evidence="3" id="KW-1185">Reference proteome</keyword>
<dbReference type="Proteomes" id="UP000290288">
    <property type="component" value="Unassembled WGS sequence"/>
</dbReference>
<feature type="compositionally biased region" description="Polar residues" evidence="1">
    <location>
        <begin position="72"/>
        <end position="88"/>
    </location>
</feature>